<evidence type="ECO:0000313" key="7">
    <source>
        <dbReference type="EMBL" id="MBB6335143.1"/>
    </source>
</evidence>
<comment type="similarity">
    <text evidence="5">Belongs to the UPF0182 family.</text>
</comment>
<feature type="transmembrane region" description="Helical" evidence="5">
    <location>
        <begin position="149"/>
        <end position="172"/>
    </location>
</feature>
<dbReference type="Proteomes" id="UP000617426">
    <property type="component" value="Unassembled WGS sequence"/>
</dbReference>
<evidence type="ECO:0000256" key="5">
    <source>
        <dbReference type="HAMAP-Rule" id="MF_01600"/>
    </source>
</evidence>
<dbReference type="Pfam" id="PF03699">
    <property type="entry name" value="UPF0182"/>
    <property type="match status" value="1"/>
</dbReference>
<evidence type="ECO:0000256" key="3">
    <source>
        <dbReference type="ARBA" id="ARBA00022989"/>
    </source>
</evidence>
<evidence type="ECO:0000256" key="4">
    <source>
        <dbReference type="ARBA" id="ARBA00023136"/>
    </source>
</evidence>
<feature type="transmembrane region" description="Helical" evidence="5">
    <location>
        <begin position="39"/>
        <end position="65"/>
    </location>
</feature>
<dbReference type="EMBL" id="JACHMK010000001">
    <property type="protein sequence ID" value="MBB6335143.1"/>
    <property type="molecule type" value="Genomic_DNA"/>
</dbReference>
<feature type="region of interest" description="Disordered" evidence="6">
    <location>
        <begin position="963"/>
        <end position="989"/>
    </location>
</feature>
<feature type="transmembrane region" description="Helical" evidence="5">
    <location>
        <begin position="93"/>
        <end position="112"/>
    </location>
</feature>
<comment type="subcellular location">
    <subcellularLocation>
        <location evidence="5">Cell membrane</location>
        <topology evidence="5">Multi-pass membrane protein</topology>
    </subcellularLocation>
</comment>
<feature type="transmembrane region" description="Helical" evidence="5">
    <location>
        <begin position="193"/>
        <end position="213"/>
    </location>
</feature>
<evidence type="ECO:0000256" key="2">
    <source>
        <dbReference type="ARBA" id="ARBA00022692"/>
    </source>
</evidence>
<gene>
    <name evidence="7" type="ORF">HD592_001708</name>
</gene>
<name>A0A923E344_9ACTO</name>
<dbReference type="GO" id="GO:0005886">
    <property type="term" value="C:plasma membrane"/>
    <property type="evidence" value="ECO:0007669"/>
    <property type="project" value="UniProtKB-SubCell"/>
</dbReference>
<protein>
    <recommendedName>
        <fullName evidence="5">UPF0182 protein HD592_001708</fullName>
    </recommendedName>
</protein>
<feature type="region of interest" description="Disordered" evidence="6">
    <location>
        <begin position="886"/>
        <end position="905"/>
    </location>
</feature>
<dbReference type="PANTHER" id="PTHR39344:SF1">
    <property type="entry name" value="UPF0182 PROTEIN SLL1060"/>
    <property type="match status" value="1"/>
</dbReference>
<dbReference type="HAMAP" id="MF_01600">
    <property type="entry name" value="UPF0182"/>
    <property type="match status" value="1"/>
</dbReference>
<feature type="compositionally biased region" description="Low complexity" evidence="6">
    <location>
        <begin position="980"/>
        <end position="989"/>
    </location>
</feature>
<feature type="compositionally biased region" description="Gly residues" evidence="6">
    <location>
        <begin position="964"/>
        <end position="979"/>
    </location>
</feature>
<dbReference type="GO" id="GO:0005576">
    <property type="term" value="C:extracellular region"/>
    <property type="evidence" value="ECO:0007669"/>
    <property type="project" value="TreeGrafter"/>
</dbReference>
<keyword evidence="4 5" id="KW-0472">Membrane</keyword>
<organism evidence="7 8">
    <name type="scientific">Schaalia hyovaginalis</name>
    <dbReference type="NCBI Taxonomy" id="29316"/>
    <lineage>
        <taxon>Bacteria</taxon>
        <taxon>Bacillati</taxon>
        <taxon>Actinomycetota</taxon>
        <taxon>Actinomycetes</taxon>
        <taxon>Actinomycetales</taxon>
        <taxon>Actinomycetaceae</taxon>
        <taxon>Schaalia</taxon>
    </lineage>
</organism>
<keyword evidence="1 5" id="KW-1003">Cell membrane</keyword>
<keyword evidence="8" id="KW-1185">Reference proteome</keyword>
<accession>A0A923E344</accession>
<evidence type="ECO:0000256" key="1">
    <source>
        <dbReference type="ARBA" id="ARBA00022475"/>
    </source>
</evidence>
<feature type="transmembrane region" description="Helical" evidence="5">
    <location>
        <begin position="233"/>
        <end position="254"/>
    </location>
</feature>
<comment type="caution">
    <text evidence="7">The sequence shown here is derived from an EMBL/GenBank/DDBJ whole genome shotgun (WGS) entry which is preliminary data.</text>
</comment>
<evidence type="ECO:0000256" key="6">
    <source>
        <dbReference type="SAM" id="MobiDB-lite"/>
    </source>
</evidence>
<proteinExistence type="inferred from homology"/>
<comment type="caution">
    <text evidence="5">Lacks conserved residue(s) required for the propagation of feature annotation.</text>
</comment>
<evidence type="ECO:0000313" key="8">
    <source>
        <dbReference type="Proteomes" id="UP000617426"/>
    </source>
</evidence>
<sequence length="989" mass="106636">MTILVLLAIVGLIYAASSVWTEILWFKQMNSTRVLLTQWFAFAGLFLVGFLVMASAILLTLNFVYRHRAASTRGEASANLRQYQESLEPLRRVVFWGLALLLGVTSGAKLAGEWQTVLQFVNRTPFGTTDPQFGLDVSFFVFTLPALDLLVSFLMKTTLFALAAAIVVSYLYGTIRLFPRPHASRPARHITGILAAVASLLFGANYWLGRYGLLTKRGSNVDGAMYADIKATLPAHSILAVISVLVAVLFLIAAFKGTWRLPVIGVSVTVVSALVVGGMYPALIQQFRVTPNERELESPYIQHNIDATLKAYGLEGLEYTNYDAATTAQPGQLREDSESTSQIRLLDPQVITKTVQQLQQSRPYYGFDSGMKVDRYTVGDERRDTVIAVREMNLAGLSAEQRTWVNMHTVYTHGFGVVAAYGNTLTSDGLPSYWEQSVPSRGEMGDYEERVYFSPNAPQYSIVGAPEGADPQELDYPDDNAKGGQVATTFTGDGGPSVGNLWNKLLYSIKFASTDIFFSSQTNSASQILYVRDPLARVAKVAPFLTLEQEAYPAVVDVDGDPSTPKRLVWVVDGYTTTDDYPYSQHESLAQTTIDSQSDTMSQYVRAETINYMRNSVKAIVDAYDGSVRLFQWDQEDPILQTWMKIYPDRVEPLSQISGDLMSHMRYPEDMFKVQRELLTSYHVKNASDFYAGGDRWRLAEETSTAVSSSPEGAVAPSATQPPYYLTMQMPGQETAEFSLTSVFVPGGESKREAMAGFLAVDSETGNEPGKIREGYGKLRLLALPSSTTVPGPGQVQNAYDSNETIARQLNLLNQADSKVIRGNLLTLPVGGGLLYVQPVYVQGTGSASYPVLRSVLTAFGNQVGFAPTLAESLDQTFGGDSAATVAGADQGGGADQGAEGEAPVTLSAQQKLSQALSAASKALQDSQTALSGGDWAAYGKAQDALDAAIAAAVEAQSQIDGAAGAGGAAGADEGGAGSSTGADSAQSQ</sequence>
<keyword evidence="2 5" id="KW-0812">Transmembrane</keyword>
<keyword evidence="3 5" id="KW-1133">Transmembrane helix</keyword>
<dbReference type="InterPro" id="IPR005372">
    <property type="entry name" value="UPF0182"/>
</dbReference>
<feature type="transmembrane region" description="Helical" evidence="5">
    <location>
        <begin position="261"/>
        <end position="283"/>
    </location>
</feature>
<dbReference type="AlphaFoldDB" id="A0A923E344"/>
<reference evidence="7" key="1">
    <citation type="submission" date="2020-08" db="EMBL/GenBank/DDBJ databases">
        <title>Sequencing the genomes of 1000 actinobacteria strains.</title>
        <authorList>
            <person name="Klenk H.-P."/>
        </authorList>
    </citation>
    <scope>NUCLEOTIDE SEQUENCE</scope>
    <source>
        <strain evidence="7">DSM 10695</strain>
    </source>
</reference>
<dbReference type="PANTHER" id="PTHR39344">
    <property type="entry name" value="UPF0182 PROTEIN SLL1060"/>
    <property type="match status" value="1"/>
</dbReference>